<dbReference type="NCBIfam" id="TIGR02937">
    <property type="entry name" value="sigma70-ECF"/>
    <property type="match status" value="1"/>
</dbReference>
<name>A0A2U8E3D9_9BACT</name>
<evidence type="ECO:0000256" key="5">
    <source>
        <dbReference type="ARBA" id="ARBA00023163"/>
    </source>
</evidence>
<gene>
    <name evidence="8" type="ORF">CKA38_08215</name>
</gene>
<evidence type="ECO:0000256" key="1">
    <source>
        <dbReference type="ARBA" id="ARBA00010641"/>
    </source>
</evidence>
<dbReference type="OrthoDB" id="192873at2"/>
<dbReference type="InterPro" id="IPR039425">
    <property type="entry name" value="RNA_pol_sigma-70-like"/>
</dbReference>
<keyword evidence="3" id="KW-0731">Sigma factor</keyword>
<keyword evidence="5" id="KW-0804">Transcription</keyword>
<dbReference type="PANTHER" id="PTHR43133">
    <property type="entry name" value="RNA POLYMERASE ECF-TYPE SIGMA FACTO"/>
    <property type="match status" value="1"/>
</dbReference>
<evidence type="ECO:0000259" key="7">
    <source>
        <dbReference type="Pfam" id="PF04545"/>
    </source>
</evidence>
<dbReference type="PANTHER" id="PTHR43133:SF8">
    <property type="entry name" value="RNA POLYMERASE SIGMA FACTOR HI_1459-RELATED"/>
    <property type="match status" value="1"/>
</dbReference>
<evidence type="ECO:0000256" key="4">
    <source>
        <dbReference type="ARBA" id="ARBA00023125"/>
    </source>
</evidence>
<keyword evidence="2" id="KW-0805">Transcription regulation</keyword>
<dbReference type="AlphaFoldDB" id="A0A2U8E3D9"/>
<evidence type="ECO:0008006" key="10">
    <source>
        <dbReference type="Google" id="ProtNLM"/>
    </source>
</evidence>
<keyword evidence="4" id="KW-0238">DNA-binding</keyword>
<dbReference type="Gene3D" id="1.10.1740.10">
    <property type="match status" value="1"/>
</dbReference>
<dbReference type="Proteomes" id="UP000244896">
    <property type="component" value="Chromosome"/>
</dbReference>
<dbReference type="RefSeq" id="WP_108825035.1">
    <property type="nucleotide sequence ID" value="NZ_CP023004.1"/>
</dbReference>
<dbReference type="InterPro" id="IPR013325">
    <property type="entry name" value="RNA_pol_sigma_r2"/>
</dbReference>
<dbReference type="InterPro" id="IPR007627">
    <property type="entry name" value="RNA_pol_sigma70_r2"/>
</dbReference>
<reference evidence="8 9" key="1">
    <citation type="journal article" date="2018" name="Syst. Appl. Microbiol.">
        <title>Ereboglobus luteus gen. nov. sp. nov. from cockroach guts, and new insights into the oxygen relationship of the genera Opitutus and Didymococcus (Verrucomicrobia: Opitutaceae).</title>
        <authorList>
            <person name="Tegtmeier D."/>
            <person name="Belitz A."/>
            <person name="Radek R."/>
            <person name="Heimerl T."/>
            <person name="Brune A."/>
        </authorList>
    </citation>
    <scope>NUCLEOTIDE SEQUENCE [LARGE SCALE GENOMIC DNA]</scope>
    <source>
        <strain evidence="8 9">Ho45</strain>
    </source>
</reference>
<protein>
    <recommendedName>
        <fullName evidence="10">RNA polymerase sigma factor 70 region 4 type 2 domain-containing protein</fullName>
    </recommendedName>
</protein>
<evidence type="ECO:0000313" key="8">
    <source>
        <dbReference type="EMBL" id="AWI09224.1"/>
    </source>
</evidence>
<feature type="domain" description="RNA polymerase sigma-70 region 2" evidence="6">
    <location>
        <begin position="24"/>
        <end position="92"/>
    </location>
</feature>
<dbReference type="InterPro" id="IPR014284">
    <property type="entry name" value="RNA_pol_sigma-70_dom"/>
</dbReference>
<dbReference type="SUPFAM" id="SSF88659">
    <property type="entry name" value="Sigma3 and sigma4 domains of RNA polymerase sigma factors"/>
    <property type="match status" value="1"/>
</dbReference>
<dbReference type="KEGG" id="elut:CKA38_08215"/>
<dbReference type="Pfam" id="PF04545">
    <property type="entry name" value="Sigma70_r4"/>
    <property type="match status" value="1"/>
</dbReference>
<dbReference type="Pfam" id="PF04542">
    <property type="entry name" value="Sigma70_r2"/>
    <property type="match status" value="1"/>
</dbReference>
<evidence type="ECO:0000256" key="3">
    <source>
        <dbReference type="ARBA" id="ARBA00023082"/>
    </source>
</evidence>
<dbReference type="CDD" id="cd06171">
    <property type="entry name" value="Sigma70_r4"/>
    <property type="match status" value="1"/>
</dbReference>
<evidence type="ECO:0000259" key="6">
    <source>
        <dbReference type="Pfam" id="PF04542"/>
    </source>
</evidence>
<dbReference type="InterPro" id="IPR036388">
    <property type="entry name" value="WH-like_DNA-bd_sf"/>
</dbReference>
<keyword evidence="9" id="KW-1185">Reference proteome</keyword>
<feature type="domain" description="RNA polymerase sigma-70 region 4" evidence="7">
    <location>
        <begin position="135"/>
        <end position="183"/>
    </location>
</feature>
<dbReference type="InterPro" id="IPR007630">
    <property type="entry name" value="RNA_pol_sigma70_r4"/>
</dbReference>
<dbReference type="GO" id="GO:0006352">
    <property type="term" value="P:DNA-templated transcription initiation"/>
    <property type="evidence" value="ECO:0007669"/>
    <property type="project" value="InterPro"/>
</dbReference>
<dbReference type="GO" id="GO:0016987">
    <property type="term" value="F:sigma factor activity"/>
    <property type="evidence" value="ECO:0007669"/>
    <property type="project" value="UniProtKB-KW"/>
</dbReference>
<proteinExistence type="inferred from homology"/>
<dbReference type="EMBL" id="CP023004">
    <property type="protein sequence ID" value="AWI09224.1"/>
    <property type="molecule type" value="Genomic_DNA"/>
</dbReference>
<dbReference type="InterPro" id="IPR013324">
    <property type="entry name" value="RNA_pol_sigma_r3/r4-like"/>
</dbReference>
<dbReference type="Gene3D" id="1.10.10.10">
    <property type="entry name" value="Winged helix-like DNA-binding domain superfamily/Winged helix DNA-binding domain"/>
    <property type="match status" value="1"/>
</dbReference>
<dbReference type="GO" id="GO:0003677">
    <property type="term" value="F:DNA binding"/>
    <property type="evidence" value="ECO:0007669"/>
    <property type="project" value="UniProtKB-KW"/>
</dbReference>
<evidence type="ECO:0000313" key="9">
    <source>
        <dbReference type="Proteomes" id="UP000244896"/>
    </source>
</evidence>
<organism evidence="8 9">
    <name type="scientific">Ereboglobus luteus</name>
    <dbReference type="NCBI Taxonomy" id="1796921"/>
    <lineage>
        <taxon>Bacteria</taxon>
        <taxon>Pseudomonadati</taxon>
        <taxon>Verrucomicrobiota</taxon>
        <taxon>Opitutia</taxon>
        <taxon>Opitutales</taxon>
        <taxon>Opitutaceae</taxon>
        <taxon>Ereboglobus</taxon>
    </lineage>
</organism>
<accession>A0A2U8E3D9</accession>
<sequence length="521" mass="56207">MMDDAGLLRAYAENRSEAAFAGFVEQRIGFVHGTALRMAGGDSHMAHDVTQAVFAIVAAKAGELAVHERLAGWLYTTTCNVSRQTMRDARRRSAREQEAIRMSAIEQEVRATAAGAAEREGDNMTAKLRPILDEALGGLREIEREAVLLRYFEGRAFAEIGAKLKMSEEAARKRVERAVEKMRGVFAKRGVTSGAAALGALMVSEAAHGAPAGLSSIVLAGARATAGTSAATVAGTGVLLAFMSSTKITTAAIVALLLAAGGFYYGAQDDRAASEALARATRENANLAAQLRELEKLNAASVTPSASASREDRIAAGEAFVDAHPELKEKMRAWTNAMGARYAFRVAHEMNLSPGQSARLAGIIRGPVTSFGDVVSGYGEVLLRFGNWKPRSKREQEMRDLLGEAGYEKFGELLALENAGADYNIIGLSNALYFTDDPLTSEQARSLEKIAIDLEKNHAGITDPQARWNAFMEQAGSTLSPAQMHALMSVGDRYVWKQTSQKWRNDYDETRTVTISKPIKK</sequence>
<evidence type="ECO:0000256" key="2">
    <source>
        <dbReference type="ARBA" id="ARBA00023015"/>
    </source>
</evidence>
<comment type="similarity">
    <text evidence="1">Belongs to the sigma-70 factor family. ECF subfamily.</text>
</comment>
<dbReference type="SUPFAM" id="SSF88946">
    <property type="entry name" value="Sigma2 domain of RNA polymerase sigma factors"/>
    <property type="match status" value="1"/>
</dbReference>